<comment type="caution">
    <text evidence="1">The sequence shown here is derived from an EMBL/GenBank/DDBJ whole genome shotgun (WGS) entry which is preliminary data.</text>
</comment>
<dbReference type="RefSeq" id="WP_188854310.1">
    <property type="nucleotide sequence ID" value="NZ_BMJJ01000011.1"/>
</dbReference>
<gene>
    <name evidence="1" type="ORF">GCM10011335_40980</name>
</gene>
<dbReference type="EMBL" id="BMJJ01000011">
    <property type="protein sequence ID" value="GGD33784.1"/>
    <property type="molecule type" value="Genomic_DNA"/>
</dbReference>
<evidence type="ECO:0000313" key="1">
    <source>
        <dbReference type="EMBL" id="GGD33784.1"/>
    </source>
</evidence>
<accession>A0A916Y8Q3</accession>
<evidence type="ECO:0000313" key="2">
    <source>
        <dbReference type="Proteomes" id="UP000613160"/>
    </source>
</evidence>
<dbReference type="Proteomes" id="UP000613160">
    <property type="component" value="Unassembled WGS sequence"/>
</dbReference>
<organism evidence="1 2">
    <name type="scientific">Aureimonas glaciei</name>
    <dbReference type="NCBI Taxonomy" id="1776957"/>
    <lineage>
        <taxon>Bacteria</taxon>
        <taxon>Pseudomonadati</taxon>
        <taxon>Pseudomonadota</taxon>
        <taxon>Alphaproteobacteria</taxon>
        <taxon>Hyphomicrobiales</taxon>
        <taxon>Aurantimonadaceae</taxon>
        <taxon>Aureimonas</taxon>
    </lineage>
</organism>
<reference evidence="1" key="1">
    <citation type="journal article" date="2014" name="Int. J. Syst. Evol. Microbiol.">
        <title>Complete genome sequence of Corynebacterium casei LMG S-19264T (=DSM 44701T), isolated from a smear-ripened cheese.</title>
        <authorList>
            <consortium name="US DOE Joint Genome Institute (JGI-PGF)"/>
            <person name="Walter F."/>
            <person name="Albersmeier A."/>
            <person name="Kalinowski J."/>
            <person name="Ruckert C."/>
        </authorList>
    </citation>
    <scope>NUCLEOTIDE SEQUENCE</scope>
    <source>
        <strain evidence="1">CGMCC 1.15493</strain>
    </source>
</reference>
<proteinExistence type="predicted"/>
<sequence length="233" mass="24977">MGLAGEGVLAIWNGIAAAAEPDFLSWHVREHIPERVAVPGFVRGRRYVAVRGEPKYFNFYEAETPAVLASPAYLARLDDPSEWTKRVVRHFRDTSRTACAVVYSKGEGDGAFVATLRLATEVLPSAFLGRVTGNLDALRERDGVVGVHLLRGEAGSGGGATAEKALRGEPDRTAAWILLVEATGPEPLEAILAADIDTVLGGTEAACPPADRGIYRLQYALGRDQLSGPSLRR</sequence>
<name>A0A916Y8Q3_9HYPH</name>
<reference evidence="1" key="2">
    <citation type="submission" date="2020-09" db="EMBL/GenBank/DDBJ databases">
        <authorList>
            <person name="Sun Q."/>
            <person name="Zhou Y."/>
        </authorList>
    </citation>
    <scope>NUCLEOTIDE SEQUENCE</scope>
    <source>
        <strain evidence="1">CGMCC 1.15493</strain>
    </source>
</reference>
<protein>
    <submittedName>
        <fullName evidence="1">Uncharacterized protein</fullName>
    </submittedName>
</protein>
<keyword evidence="2" id="KW-1185">Reference proteome</keyword>
<dbReference type="AlphaFoldDB" id="A0A916Y8Q3"/>